<dbReference type="Proteomes" id="UP001596147">
    <property type="component" value="Unassembled WGS sequence"/>
</dbReference>
<keyword evidence="1" id="KW-0472">Membrane</keyword>
<dbReference type="EMBL" id="JBHSMC010000005">
    <property type="protein sequence ID" value="MFC5464408.1"/>
    <property type="molecule type" value="Genomic_DNA"/>
</dbReference>
<evidence type="ECO:0000256" key="1">
    <source>
        <dbReference type="SAM" id="Phobius"/>
    </source>
</evidence>
<evidence type="ECO:0000313" key="2">
    <source>
        <dbReference type="EMBL" id="MFC5464408.1"/>
    </source>
</evidence>
<feature type="transmembrane region" description="Helical" evidence="1">
    <location>
        <begin position="212"/>
        <end position="231"/>
    </location>
</feature>
<feature type="transmembrane region" description="Helical" evidence="1">
    <location>
        <begin position="301"/>
        <end position="321"/>
    </location>
</feature>
<dbReference type="InterPro" id="IPR046107">
    <property type="entry name" value="DUF6044"/>
</dbReference>
<feature type="transmembrane region" description="Helical" evidence="1">
    <location>
        <begin position="9"/>
        <end position="27"/>
    </location>
</feature>
<keyword evidence="3" id="KW-1185">Reference proteome</keyword>
<proteinExistence type="predicted"/>
<sequence>MNRLKKKHLLLIASIIIGVWVAPYFILGEDAHMRVHDNLDSNIAWYKVLKESGQLFAPGDAPIPQIINGELTRNAFYSQFYGIVALFMVFPPMIAYGLSQLITRALAFLGMYLLLKKYVIKDAKPIIHIGVALLFALLPYWPSAMLSTLGMPLALWAFLNIRNGEKSWKNYLVITVLPFISSFLFGFFYFLAAIGIFWFIDLCRKKKWNLKFLFSILYMIVIYMLIEYRLVASMLVEHEPTNRDVFYPSRNDLGSTIRLVFKNYIFAHNQDRSVHEMVILPLAIFCLIYVIVKKQWKNEKLFIGIHIANFAVSVWYAFWWWEAWTPLKEKVNLLTTFNFSRFHYFSVIFVYILFALSLLMLWRWGKWGKRIAIICLGLQFLALVPYNEQVVYHNAPSYKEFFAEDQFTEIKEYIGKPVEDYRVVSIGIHPDIAQYNGFYTLDTYANIYPLTYKHEFRKIIEPELEKNKTLRNYYDYWGGRVYIFVDELGKKYEYKKDSDKVVENLNLNTDQLKKMGGEYIISSVPILNAAENNLQLEKEFDHEDSVWKIYLYKVM</sequence>
<feature type="transmembrane region" description="Helical" evidence="1">
    <location>
        <begin position="171"/>
        <end position="200"/>
    </location>
</feature>
<reference evidence="3" key="1">
    <citation type="journal article" date="2019" name="Int. J. Syst. Evol. Microbiol.">
        <title>The Global Catalogue of Microorganisms (GCM) 10K type strain sequencing project: providing services to taxonomists for standard genome sequencing and annotation.</title>
        <authorList>
            <consortium name="The Broad Institute Genomics Platform"/>
            <consortium name="The Broad Institute Genome Sequencing Center for Infectious Disease"/>
            <person name="Wu L."/>
            <person name="Ma J."/>
        </authorList>
    </citation>
    <scope>NUCLEOTIDE SEQUENCE [LARGE SCALE GENOMIC DNA]</scope>
    <source>
        <strain evidence="3">CGMCC 1.12237</strain>
    </source>
</reference>
<name>A0ABW0LIL8_9BACI</name>
<evidence type="ECO:0000313" key="3">
    <source>
        <dbReference type="Proteomes" id="UP001596147"/>
    </source>
</evidence>
<feature type="transmembrane region" description="Helical" evidence="1">
    <location>
        <begin position="274"/>
        <end position="292"/>
    </location>
</feature>
<dbReference type="Pfam" id="PF19510">
    <property type="entry name" value="DUF6044"/>
    <property type="match status" value="1"/>
</dbReference>
<dbReference type="RefSeq" id="WP_382349210.1">
    <property type="nucleotide sequence ID" value="NZ_JBHSMC010000005.1"/>
</dbReference>
<keyword evidence="1" id="KW-1133">Transmembrane helix</keyword>
<organism evidence="2 3">
    <name type="scientific">Lederbergia graminis</name>
    <dbReference type="NCBI Taxonomy" id="735518"/>
    <lineage>
        <taxon>Bacteria</taxon>
        <taxon>Bacillati</taxon>
        <taxon>Bacillota</taxon>
        <taxon>Bacilli</taxon>
        <taxon>Bacillales</taxon>
        <taxon>Bacillaceae</taxon>
        <taxon>Lederbergia</taxon>
    </lineage>
</organism>
<feature type="transmembrane region" description="Helical" evidence="1">
    <location>
        <begin position="341"/>
        <end position="362"/>
    </location>
</feature>
<accession>A0ABW0LIL8</accession>
<keyword evidence="1" id="KW-0812">Transmembrane</keyword>
<comment type="caution">
    <text evidence="2">The sequence shown here is derived from an EMBL/GenBank/DDBJ whole genome shotgun (WGS) entry which is preliminary data.</text>
</comment>
<gene>
    <name evidence="2" type="ORF">ACFPM4_06490</name>
</gene>
<feature type="transmembrane region" description="Helical" evidence="1">
    <location>
        <begin position="126"/>
        <end position="159"/>
    </location>
</feature>
<protein>
    <submittedName>
        <fullName evidence="2">DUF6044 family protein</fullName>
    </submittedName>
</protein>